<evidence type="ECO:0000313" key="8">
    <source>
        <dbReference type="EMBL" id="KTF03805.1"/>
    </source>
</evidence>
<dbReference type="RefSeq" id="WP_062613940.1">
    <property type="nucleotide sequence ID" value="NZ_LNIZ01000006.1"/>
</dbReference>
<dbReference type="GO" id="GO:0005886">
    <property type="term" value="C:plasma membrane"/>
    <property type="evidence" value="ECO:0007669"/>
    <property type="project" value="UniProtKB-SubCell"/>
</dbReference>
<dbReference type="PANTHER" id="PTHR35007">
    <property type="entry name" value="INTEGRAL MEMBRANE PROTEIN-RELATED"/>
    <property type="match status" value="1"/>
</dbReference>
<protein>
    <submittedName>
        <fullName evidence="8">Bacterial type II secretion system protein F domain protein</fullName>
    </submittedName>
</protein>
<dbReference type="Pfam" id="PF00482">
    <property type="entry name" value="T2SSF"/>
    <property type="match status" value="1"/>
</dbReference>
<sequence length="285" mass="30127">MLSAFAGSALVAGVLLVGIAVLYRPTQLADRVLPYVATRTRRPSRRRAAIVASFLDAVGSTTSSVERRVNMLGAMTVGDFRVRQFQWASVGFAAGCLLAFALVVRGVSLAAAIVGVACFTAAGVLGADWALSRQVDQRSRAYTAQLPDVVEILALAVASGESIRVAIERVCLIGTGEMVDELRRTMSEVHAGQSLPAALTDMGNRSANRNVARFAEAIVSSLEQGSGLAGSLHSQARDARDAARRELLEAGGKAEIAMMIPVVFIIMPLTVVFTVFPALYALSFT</sequence>
<feature type="transmembrane region" description="Helical" evidence="6">
    <location>
        <begin position="109"/>
        <end position="131"/>
    </location>
</feature>
<dbReference type="AlphaFoldDB" id="A0A0W1KJF3"/>
<feature type="transmembrane region" description="Helical" evidence="6">
    <location>
        <begin position="256"/>
        <end position="282"/>
    </location>
</feature>
<dbReference type="PATRIC" id="fig|59561.3.peg.1398"/>
<name>A0A0W1KJF3_9ACTO</name>
<dbReference type="InterPro" id="IPR018076">
    <property type="entry name" value="T2SS_GspF_dom"/>
</dbReference>
<feature type="domain" description="Type II secretion system protein GspF" evidence="7">
    <location>
        <begin position="152"/>
        <end position="275"/>
    </location>
</feature>
<dbReference type="STRING" id="59561.AQZ59_01404"/>
<evidence type="ECO:0000313" key="9">
    <source>
        <dbReference type="Proteomes" id="UP000054404"/>
    </source>
</evidence>
<comment type="subcellular location">
    <subcellularLocation>
        <location evidence="1">Cell membrane</location>
        <topology evidence="1">Multi-pass membrane protein</topology>
    </subcellularLocation>
</comment>
<evidence type="ECO:0000256" key="6">
    <source>
        <dbReference type="SAM" id="Phobius"/>
    </source>
</evidence>
<accession>A0A0W1KJF3</accession>
<dbReference type="EMBL" id="LNIZ01000006">
    <property type="protein sequence ID" value="KTF03805.1"/>
    <property type="molecule type" value="Genomic_DNA"/>
</dbReference>
<proteinExistence type="predicted"/>
<evidence type="ECO:0000256" key="5">
    <source>
        <dbReference type="ARBA" id="ARBA00023136"/>
    </source>
</evidence>
<organism evidence="8 9">
    <name type="scientific">Trueperella bernardiae</name>
    <dbReference type="NCBI Taxonomy" id="59561"/>
    <lineage>
        <taxon>Bacteria</taxon>
        <taxon>Bacillati</taxon>
        <taxon>Actinomycetota</taxon>
        <taxon>Actinomycetes</taxon>
        <taxon>Actinomycetales</taxon>
        <taxon>Actinomycetaceae</taxon>
        <taxon>Trueperella</taxon>
    </lineage>
</organism>
<keyword evidence="3 6" id="KW-0812">Transmembrane</keyword>
<gene>
    <name evidence="8" type="ORF">AQZ59_01404</name>
</gene>
<feature type="transmembrane region" description="Helical" evidence="6">
    <location>
        <begin position="6"/>
        <end position="23"/>
    </location>
</feature>
<keyword evidence="5 6" id="KW-0472">Membrane</keyword>
<evidence type="ECO:0000256" key="1">
    <source>
        <dbReference type="ARBA" id="ARBA00004651"/>
    </source>
</evidence>
<evidence type="ECO:0000256" key="2">
    <source>
        <dbReference type="ARBA" id="ARBA00022475"/>
    </source>
</evidence>
<comment type="caution">
    <text evidence="8">The sequence shown here is derived from an EMBL/GenBank/DDBJ whole genome shotgun (WGS) entry which is preliminary data.</text>
</comment>
<evidence type="ECO:0000256" key="4">
    <source>
        <dbReference type="ARBA" id="ARBA00022989"/>
    </source>
</evidence>
<feature type="transmembrane region" description="Helical" evidence="6">
    <location>
        <begin position="85"/>
        <end position="103"/>
    </location>
</feature>
<evidence type="ECO:0000256" key="3">
    <source>
        <dbReference type="ARBA" id="ARBA00022692"/>
    </source>
</evidence>
<dbReference type="PANTHER" id="PTHR35007:SF4">
    <property type="entry name" value="CONSERVED TRANSMEMBRANE PROTEIN-RELATED"/>
    <property type="match status" value="1"/>
</dbReference>
<reference evidence="8 9" key="1">
    <citation type="submission" date="2015-11" db="EMBL/GenBank/DDBJ databases">
        <title>Draft Genome Sequence of the Type Strain Trueperella bernardiae LCDC 89-0504T, Isolated from Blood Culture.</title>
        <authorList>
            <person name="Bernier A.-M."/>
            <person name="Bernard K."/>
        </authorList>
    </citation>
    <scope>NUCLEOTIDE SEQUENCE [LARGE SCALE GENOMIC DNA]</scope>
    <source>
        <strain evidence="8 9">LCDC 89-0504</strain>
    </source>
</reference>
<dbReference type="OrthoDB" id="5185234at2"/>
<keyword evidence="2" id="KW-1003">Cell membrane</keyword>
<dbReference type="Proteomes" id="UP000054404">
    <property type="component" value="Unassembled WGS sequence"/>
</dbReference>
<evidence type="ECO:0000259" key="7">
    <source>
        <dbReference type="Pfam" id="PF00482"/>
    </source>
</evidence>
<keyword evidence="4 6" id="KW-1133">Transmembrane helix</keyword>
<keyword evidence="9" id="KW-1185">Reference proteome</keyword>